<dbReference type="GO" id="GO:0034398">
    <property type="term" value="P:telomere tethering at nuclear periphery"/>
    <property type="evidence" value="ECO:0007669"/>
    <property type="project" value="TreeGrafter"/>
</dbReference>
<dbReference type="InterPro" id="IPR037665">
    <property type="entry name" value="Nucleoporin_S59-like"/>
</dbReference>
<dbReference type="GO" id="GO:0017056">
    <property type="term" value="F:structural constituent of nuclear pore"/>
    <property type="evidence" value="ECO:0007669"/>
    <property type="project" value="TreeGrafter"/>
</dbReference>
<dbReference type="GO" id="GO:0006405">
    <property type="term" value="P:RNA export from nucleus"/>
    <property type="evidence" value="ECO:0007669"/>
    <property type="project" value="TreeGrafter"/>
</dbReference>
<dbReference type="GO" id="GO:0003723">
    <property type="term" value="F:RNA binding"/>
    <property type="evidence" value="ECO:0007669"/>
    <property type="project" value="TreeGrafter"/>
</dbReference>
<dbReference type="GO" id="GO:0000973">
    <property type="term" value="P:post-transcriptional tethering of RNA polymerase II gene DNA at nuclear periphery"/>
    <property type="evidence" value="ECO:0007669"/>
    <property type="project" value="TreeGrafter"/>
</dbReference>
<feature type="compositionally biased region" description="Low complexity" evidence="1">
    <location>
        <begin position="14"/>
        <end position="27"/>
    </location>
</feature>
<dbReference type="RefSeq" id="XP_066918606.1">
    <property type="nucleotide sequence ID" value="XM_067062505.1"/>
</dbReference>
<feature type="region of interest" description="Disordered" evidence="1">
    <location>
        <begin position="601"/>
        <end position="631"/>
    </location>
</feature>
<keyword evidence="4" id="KW-1185">Reference proteome</keyword>
<dbReference type="AlphaFoldDB" id="A0A7M5UYB1"/>
<dbReference type="GO" id="GO:0006606">
    <property type="term" value="P:protein import into nucleus"/>
    <property type="evidence" value="ECO:0007669"/>
    <property type="project" value="TreeGrafter"/>
</dbReference>
<protein>
    <recommendedName>
        <fullName evidence="2">BTB domain-containing protein</fullName>
    </recommendedName>
</protein>
<evidence type="ECO:0000259" key="2">
    <source>
        <dbReference type="PROSITE" id="PS50097"/>
    </source>
</evidence>
<accession>A0A7M5UYB1</accession>
<dbReference type="Pfam" id="PF00651">
    <property type="entry name" value="BTB"/>
    <property type="match status" value="1"/>
</dbReference>
<feature type="compositionally biased region" description="Low complexity" evidence="1">
    <location>
        <begin position="49"/>
        <end position="62"/>
    </location>
</feature>
<dbReference type="Proteomes" id="UP000594262">
    <property type="component" value="Unplaced"/>
</dbReference>
<dbReference type="PANTHER" id="PTHR23198">
    <property type="entry name" value="NUCLEOPORIN"/>
    <property type="match status" value="1"/>
</dbReference>
<feature type="domain" description="BTB" evidence="2">
    <location>
        <begin position="390"/>
        <end position="459"/>
    </location>
</feature>
<evidence type="ECO:0000256" key="1">
    <source>
        <dbReference type="SAM" id="MobiDB-lite"/>
    </source>
</evidence>
<dbReference type="Pfam" id="PF21240">
    <property type="entry name" value="Nup98_GLEBS"/>
    <property type="match status" value="1"/>
</dbReference>
<dbReference type="GO" id="GO:0044614">
    <property type="term" value="C:nuclear pore cytoplasmic filaments"/>
    <property type="evidence" value="ECO:0007669"/>
    <property type="project" value="TreeGrafter"/>
</dbReference>
<evidence type="ECO:0000313" key="4">
    <source>
        <dbReference type="Proteomes" id="UP000594262"/>
    </source>
</evidence>
<dbReference type="PANTHER" id="PTHR23198:SF6">
    <property type="entry name" value="NUCLEAR PORE COMPLEX PROTEIN NUP98-NUP96"/>
    <property type="match status" value="1"/>
</dbReference>
<dbReference type="SMART" id="SM00225">
    <property type="entry name" value="BTB"/>
    <property type="match status" value="1"/>
</dbReference>
<dbReference type="OrthoDB" id="5865002at2759"/>
<dbReference type="SUPFAM" id="SSF54695">
    <property type="entry name" value="POZ domain"/>
    <property type="match status" value="1"/>
</dbReference>
<dbReference type="InterPro" id="IPR011333">
    <property type="entry name" value="SKP1/BTB/POZ_sf"/>
</dbReference>
<feature type="compositionally biased region" description="Polar residues" evidence="1">
    <location>
        <begin position="616"/>
        <end position="627"/>
    </location>
</feature>
<reference evidence="3" key="1">
    <citation type="submission" date="2021-01" db="UniProtKB">
        <authorList>
            <consortium name="EnsemblMetazoa"/>
        </authorList>
    </citation>
    <scope>IDENTIFICATION</scope>
</reference>
<name>A0A7M5UYB1_9CNID</name>
<proteinExistence type="predicted"/>
<evidence type="ECO:0000313" key="3">
    <source>
        <dbReference type="EnsemblMetazoa" id="CLYHEMP000264.1"/>
    </source>
</evidence>
<dbReference type="GO" id="GO:0008139">
    <property type="term" value="F:nuclear localization sequence binding"/>
    <property type="evidence" value="ECO:0007669"/>
    <property type="project" value="TreeGrafter"/>
</dbReference>
<organism evidence="3 4">
    <name type="scientific">Clytia hemisphaerica</name>
    <dbReference type="NCBI Taxonomy" id="252671"/>
    <lineage>
        <taxon>Eukaryota</taxon>
        <taxon>Metazoa</taxon>
        <taxon>Cnidaria</taxon>
        <taxon>Hydrozoa</taxon>
        <taxon>Hydroidolina</taxon>
        <taxon>Leptothecata</taxon>
        <taxon>Obeliida</taxon>
        <taxon>Clytiidae</taxon>
        <taxon>Clytia</taxon>
    </lineage>
</organism>
<feature type="region of interest" description="Disordered" evidence="1">
    <location>
        <begin position="1"/>
        <end position="70"/>
    </location>
</feature>
<dbReference type="EnsemblMetazoa" id="CLYHEMT000264.1">
    <property type="protein sequence ID" value="CLYHEMP000264.1"/>
    <property type="gene ID" value="CLYHEMG000264"/>
</dbReference>
<dbReference type="Gene3D" id="1.10.10.2360">
    <property type="match status" value="1"/>
</dbReference>
<feature type="compositionally biased region" description="Basic and acidic residues" evidence="1">
    <location>
        <begin position="1"/>
        <end position="11"/>
    </location>
</feature>
<dbReference type="GeneID" id="136805926"/>
<dbReference type="Gene3D" id="3.30.710.10">
    <property type="entry name" value="Potassium Channel Kv1.1, Chain A"/>
    <property type="match status" value="1"/>
</dbReference>
<sequence length="840" mass="90728">MFLADQNKEVDQPDSTIDSENSSNDNTNSKKEDEILNPFNCDKEADQPDSTIDSENSSNDNTNSKKEDEILNPFHCDKEADDCIDIRTKDGETVLVSYPMLVYMSDKFENLIKGDADTEQTGKRRFIVAIEFTTECIIKSISFHFPRFDSCQSKFSDPNYLRQLLTICREWSLTVFKKDLECHIMKVLKPILEFKNLTAGQLTLLQLADKFELADVVNTVLSNVKGVSFKYTDVPGSEFEKLGKDVKYEILKMVCMAMEERPTLFTPGKSTNQSLKFKPKKDLEHMTKSGISIMVETRAQCIVSMPEYKGKTVEEIRLEDYTCTKDDPTAKTTEPSVTELKSIFNFLDFIVYEDRVVDLCPKNKFKSSSRNDYTDDSSVIKNFSTRRTPADVKLVMSDGELFINPYILTSNSPVFEKMLSDVKKSVDEDASVLTMQWKSVKEIGMILKYLTTRQSITDDMNLETLASLCQEYRIDWLLKKIEEFIEEKTVSFSPISTEKLLKYLKIASIYGFEKAMEKIVQKVDKSFITLQMYEEFTWLNTSVKILLARKRLWEILPKDERDIIMNTNEITMLSVLADFKQEKFSFEKPFDNSASLSNRTTPLEIKKSKSKKKSKTGNFRATTSSSGGEMFGATTSGSGSGLFGASTSGSGGGLFGTTTSSSGGGLFGTSTSSSGGGLFGATTSGSGGGLFGTTTSGSGGGLFGTTTTTSSGGGLFGTTRTSSGSGLFGASTSGSGGGLFGATTSGSGGGLFGTSTSSSGVGLFGTKTTGSVGGMFGTTTTSSGGGLFGAKTPGSGGGLFGTSTSSSGGGLFTTTTTSSGGGLFVAKTSSSGGGLFGSST</sequence>
<dbReference type="PROSITE" id="PS50097">
    <property type="entry name" value="BTB"/>
    <property type="match status" value="1"/>
</dbReference>
<dbReference type="InterPro" id="IPR000210">
    <property type="entry name" value="BTB/POZ_dom"/>
</dbReference>